<proteinExistence type="predicted"/>
<dbReference type="EMBL" id="MAAO01000015">
    <property type="protein sequence ID" value="OUR93569.1"/>
    <property type="molecule type" value="Genomic_DNA"/>
</dbReference>
<evidence type="ECO:0000259" key="4">
    <source>
        <dbReference type="Pfam" id="PF08545"/>
    </source>
</evidence>
<dbReference type="SUPFAM" id="SSF53901">
    <property type="entry name" value="Thiolase-like"/>
    <property type="match status" value="1"/>
</dbReference>
<organism evidence="5 6">
    <name type="scientific">Halobacteriovorax marinus</name>
    <dbReference type="NCBI Taxonomy" id="97084"/>
    <lineage>
        <taxon>Bacteria</taxon>
        <taxon>Pseudomonadati</taxon>
        <taxon>Bdellovibrionota</taxon>
        <taxon>Bacteriovoracia</taxon>
        <taxon>Bacteriovoracales</taxon>
        <taxon>Halobacteriovoraceae</taxon>
        <taxon>Halobacteriovorax</taxon>
    </lineage>
</organism>
<dbReference type="PANTHER" id="PTHR34069">
    <property type="entry name" value="3-OXOACYL-[ACYL-CARRIER-PROTEIN] SYNTHASE 3"/>
    <property type="match status" value="1"/>
</dbReference>
<dbReference type="Pfam" id="PF08545">
    <property type="entry name" value="ACP_syn_III"/>
    <property type="match status" value="1"/>
</dbReference>
<name>A0A1Y5F695_9BACT</name>
<evidence type="ECO:0000259" key="3">
    <source>
        <dbReference type="Pfam" id="PF08541"/>
    </source>
</evidence>
<evidence type="ECO:0000256" key="2">
    <source>
        <dbReference type="ARBA" id="ARBA00023315"/>
    </source>
</evidence>
<dbReference type="Pfam" id="PF08541">
    <property type="entry name" value="ACP_syn_III_C"/>
    <property type="match status" value="1"/>
</dbReference>
<dbReference type="GO" id="GO:0006633">
    <property type="term" value="P:fatty acid biosynthetic process"/>
    <property type="evidence" value="ECO:0007669"/>
    <property type="project" value="InterPro"/>
</dbReference>
<reference evidence="6" key="1">
    <citation type="journal article" date="2017" name="Proc. Natl. Acad. Sci. U.S.A.">
        <title>Simulation of Deepwater Horizon oil plume reveals substrate specialization within a complex community of hydrocarbon-degraders.</title>
        <authorList>
            <person name="Hu P."/>
            <person name="Dubinsky E.A."/>
            <person name="Probst A.J."/>
            <person name="Wang J."/>
            <person name="Sieber C.M.K."/>
            <person name="Tom L.M."/>
            <person name="Gardinali P."/>
            <person name="Banfield J.F."/>
            <person name="Atlas R.M."/>
            <person name="Andersen G.L."/>
        </authorList>
    </citation>
    <scope>NUCLEOTIDE SEQUENCE [LARGE SCALE GENOMIC DNA]</scope>
</reference>
<dbReference type="GO" id="GO:0004315">
    <property type="term" value="F:3-oxoacyl-[acyl-carrier-protein] synthase activity"/>
    <property type="evidence" value="ECO:0007669"/>
    <property type="project" value="InterPro"/>
</dbReference>
<comment type="caution">
    <text evidence="5">The sequence shown here is derived from an EMBL/GenBank/DDBJ whole genome shotgun (WGS) entry which is preliminary data.</text>
</comment>
<feature type="domain" description="Beta-ketoacyl-[acyl-carrier-protein] synthase III C-terminal" evidence="3">
    <location>
        <begin position="247"/>
        <end position="337"/>
    </location>
</feature>
<evidence type="ECO:0000313" key="5">
    <source>
        <dbReference type="EMBL" id="OUR93569.1"/>
    </source>
</evidence>
<evidence type="ECO:0008006" key="7">
    <source>
        <dbReference type="Google" id="ProtNLM"/>
    </source>
</evidence>
<feature type="domain" description="Beta-ketoacyl-[acyl-carrier-protein] synthase III N-terminal" evidence="4">
    <location>
        <begin position="123"/>
        <end position="197"/>
    </location>
</feature>
<dbReference type="InterPro" id="IPR013751">
    <property type="entry name" value="ACP_syn_III_N"/>
</dbReference>
<accession>A0A1Y5F695</accession>
<evidence type="ECO:0000256" key="1">
    <source>
        <dbReference type="ARBA" id="ARBA00022679"/>
    </source>
</evidence>
<dbReference type="Gene3D" id="3.40.47.10">
    <property type="match status" value="1"/>
</dbReference>
<dbReference type="InterPro" id="IPR013747">
    <property type="entry name" value="ACP_syn_III_C"/>
</dbReference>
<sequence length="339" mass="36943">MIGAKSYTIGFQIGHVATCDFSKLIPVKNADILRLGRAGTVDERLVTFLGKKMGIENRYHCPKDLNSLDLARDALKALIEAEPSIVEEAEFLILAGISNPMPTVCTSSLLAGEFGFKHTSCWDLKSGCSTGILATMQALDWLNLGAKKGVIICTETLTKFANPEALQMSASTGDGAVAFSIHASSDWEVLGAVHGTDAEYLKAMYVPGTFPVEENFNPMDYVFAFDGKADTIEKMGYHWQKSLQDLLETSGLKGEEVDHYIAHQVDGKKNLAFAKSAGIKEENVALHFKDFGNMGCPTVFKNYKNWTEEKGKEFKSGETLVLHAVGGGISWAGICLRKK</sequence>
<keyword evidence="2" id="KW-0012">Acyltransferase</keyword>
<dbReference type="Proteomes" id="UP000196531">
    <property type="component" value="Unassembled WGS sequence"/>
</dbReference>
<dbReference type="InterPro" id="IPR016039">
    <property type="entry name" value="Thiolase-like"/>
</dbReference>
<dbReference type="GO" id="GO:0044550">
    <property type="term" value="P:secondary metabolite biosynthetic process"/>
    <property type="evidence" value="ECO:0007669"/>
    <property type="project" value="TreeGrafter"/>
</dbReference>
<dbReference type="AlphaFoldDB" id="A0A1Y5F695"/>
<protein>
    <recommendedName>
        <fullName evidence="7">3-oxoacyl-ACP synthase</fullName>
    </recommendedName>
</protein>
<dbReference type="PANTHER" id="PTHR34069:SF2">
    <property type="entry name" value="BETA-KETOACYL-[ACYL-CARRIER-PROTEIN] SYNTHASE III"/>
    <property type="match status" value="1"/>
</dbReference>
<keyword evidence="1" id="KW-0808">Transferase</keyword>
<gene>
    <name evidence="5" type="ORF">A9Q84_19060</name>
</gene>
<evidence type="ECO:0000313" key="6">
    <source>
        <dbReference type="Proteomes" id="UP000196531"/>
    </source>
</evidence>